<evidence type="ECO:0000313" key="3">
    <source>
        <dbReference type="Proteomes" id="UP000318017"/>
    </source>
</evidence>
<reference evidence="2 3" key="1">
    <citation type="submission" date="2019-02" db="EMBL/GenBank/DDBJ databases">
        <title>Deep-cultivation of Planctomycetes and their phenomic and genomic characterization uncovers novel biology.</title>
        <authorList>
            <person name="Wiegand S."/>
            <person name="Jogler M."/>
            <person name="Boedeker C."/>
            <person name="Pinto D."/>
            <person name="Vollmers J."/>
            <person name="Rivas-Marin E."/>
            <person name="Kohn T."/>
            <person name="Peeters S.H."/>
            <person name="Heuer A."/>
            <person name="Rast P."/>
            <person name="Oberbeckmann S."/>
            <person name="Bunk B."/>
            <person name="Jeske O."/>
            <person name="Meyerdierks A."/>
            <person name="Storesund J.E."/>
            <person name="Kallscheuer N."/>
            <person name="Luecker S."/>
            <person name="Lage O.M."/>
            <person name="Pohl T."/>
            <person name="Merkel B.J."/>
            <person name="Hornburger P."/>
            <person name="Mueller R.-W."/>
            <person name="Bruemmer F."/>
            <person name="Labrenz M."/>
            <person name="Spormann A.M."/>
            <person name="Op den Camp H."/>
            <person name="Overmann J."/>
            <person name="Amann R."/>
            <person name="Jetten M.S.M."/>
            <person name="Mascher T."/>
            <person name="Medema M.H."/>
            <person name="Devos D.P."/>
            <person name="Kaster A.-K."/>
            <person name="Ovreas L."/>
            <person name="Rohde M."/>
            <person name="Galperin M.Y."/>
            <person name="Jogler C."/>
        </authorList>
    </citation>
    <scope>NUCLEOTIDE SEQUENCE [LARGE SCALE GENOMIC DNA]</scope>
    <source>
        <strain evidence="2 3">Q31a</strain>
    </source>
</reference>
<dbReference type="AlphaFoldDB" id="A0A518FZH4"/>
<name>A0A518FZH4_9BACT</name>
<proteinExistence type="predicted"/>
<dbReference type="KEGG" id="ahel:Q31a_00340"/>
<evidence type="ECO:0000313" key="2">
    <source>
        <dbReference type="EMBL" id="QDV21755.1"/>
    </source>
</evidence>
<keyword evidence="3" id="KW-1185">Reference proteome</keyword>
<gene>
    <name evidence="2" type="ORF">Q31a_00340</name>
</gene>
<feature type="region of interest" description="Disordered" evidence="1">
    <location>
        <begin position="1"/>
        <end position="24"/>
    </location>
</feature>
<sequence length="81" mass="8560">MGHTKMGHTKMGHTKMGHTKKGTHAGDVALRPHLWVTCSGGVALPVESKPRQCLQLALCARDSEPTSPCAPAILGLYGLSK</sequence>
<dbReference type="EMBL" id="CP036298">
    <property type="protein sequence ID" value="QDV21755.1"/>
    <property type="molecule type" value="Genomic_DNA"/>
</dbReference>
<organism evidence="2 3">
    <name type="scientific">Aureliella helgolandensis</name>
    <dbReference type="NCBI Taxonomy" id="2527968"/>
    <lineage>
        <taxon>Bacteria</taxon>
        <taxon>Pseudomonadati</taxon>
        <taxon>Planctomycetota</taxon>
        <taxon>Planctomycetia</taxon>
        <taxon>Pirellulales</taxon>
        <taxon>Pirellulaceae</taxon>
        <taxon>Aureliella</taxon>
    </lineage>
</organism>
<dbReference type="Proteomes" id="UP000318017">
    <property type="component" value="Chromosome"/>
</dbReference>
<feature type="compositionally biased region" description="Basic residues" evidence="1">
    <location>
        <begin position="1"/>
        <end position="23"/>
    </location>
</feature>
<accession>A0A518FZH4</accession>
<evidence type="ECO:0000256" key="1">
    <source>
        <dbReference type="SAM" id="MobiDB-lite"/>
    </source>
</evidence>
<protein>
    <submittedName>
        <fullName evidence="2">Uncharacterized protein</fullName>
    </submittedName>
</protein>